<evidence type="ECO:0000313" key="1">
    <source>
        <dbReference type="EMBL" id="RCN47206.1"/>
    </source>
</evidence>
<evidence type="ECO:0008006" key="3">
    <source>
        <dbReference type="Google" id="ProtNLM"/>
    </source>
</evidence>
<reference evidence="1 2" key="1">
    <citation type="submission" date="2014-10" db="EMBL/GenBank/DDBJ databases">
        <title>Draft genome of the hookworm Ancylostoma caninum.</title>
        <authorList>
            <person name="Mitreva M."/>
        </authorList>
    </citation>
    <scope>NUCLEOTIDE SEQUENCE [LARGE SCALE GENOMIC DNA]</scope>
    <source>
        <strain evidence="1 2">Baltimore</strain>
    </source>
</reference>
<gene>
    <name evidence="1" type="ORF">ANCCAN_06784</name>
</gene>
<dbReference type="EMBL" id="JOJR01000066">
    <property type="protein sequence ID" value="RCN47206.1"/>
    <property type="molecule type" value="Genomic_DNA"/>
</dbReference>
<dbReference type="AlphaFoldDB" id="A0A368GS59"/>
<dbReference type="Proteomes" id="UP000252519">
    <property type="component" value="Unassembled WGS sequence"/>
</dbReference>
<comment type="caution">
    <text evidence="1">The sequence shown here is derived from an EMBL/GenBank/DDBJ whole genome shotgun (WGS) entry which is preliminary data.</text>
</comment>
<sequence length="133" mass="14755">MSTSEVEIKFELSDVSGYRDPLMFITDFSKPSALSDLCIGFENDNTQIYVNTQYLSIHSSKLAQIFAQMRTNSMEAYASNTDLESESGAQSDFDVLSISSDITPTNPTGEEAQSEEVKLDGHFAFQRGTVLHH</sequence>
<organism evidence="1 2">
    <name type="scientific">Ancylostoma caninum</name>
    <name type="common">Dog hookworm</name>
    <dbReference type="NCBI Taxonomy" id="29170"/>
    <lineage>
        <taxon>Eukaryota</taxon>
        <taxon>Metazoa</taxon>
        <taxon>Ecdysozoa</taxon>
        <taxon>Nematoda</taxon>
        <taxon>Chromadorea</taxon>
        <taxon>Rhabditida</taxon>
        <taxon>Rhabditina</taxon>
        <taxon>Rhabditomorpha</taxon>
        <taxon>Strongyloidea</taxon>
        <taxon>Ancylostomatidae</taxon>
        <taxon>Ancylostomatinae</taxon>
        <taxon>Ancylostoma</taxon>
    </lineage>
</organism>
<proteinExistence type="predicted"/>
<dbReference type="OrthoDB" id="5868615at2759"/>
<name>A0A368GS59_ANCCA</name>
<protein>
    <recommendedName>
        <fullName evidence="3">BTB domain-containing protein</fullName>
    </recommendedName>
</protein>
<keyword evidence="2" id="KW-1185">Reference proteome</keyword>
<evidence type="ECO:0000313" key="2">
    <source>
        <dbReference type="Proteomes" id="UP000252519"/>
    </source>
</evidence>
<accession>A0A368GS59</accession>